<keyword evidence="1" id="KW-0732">Signal</keyword>
<dbReference type="Gene3D" id="1.10.1330.10">
    <property type="entry name" value="Dockerin domain"/>
    <property type="match status" value="1"/>
</dbReference>
<organism evidence="2 3">
    <name type="scientific">Candidatus Wildermuthbacteria bacterium RIFCSPHIGHO2_02_FULL_45_25</name>
    <dbReference type="NCBI Taxonomy" id="1802450"/>
    <lineage>
        <taxon>Bacteria</taxon>
        <taxon>Candidatus Wildermuthiibacteriota</taxon>
    </lineage>
</organism>
<sequence>MRNLILAIAILALGIPSLLALTTASANEGAGANEEASVRAEERAASMDIDAKPLLCGDLGDVLKNGTIGWGDFNAVVDHLRGTKKLGPQQKLRADVTGAGGVTWDDANAIWQHIKHGTPFGGCPLEYHTLTVSLSPDNPPAGNVPTGAGANALAVDLVPGAFDAPVTEFVFVRKGLSANQDIQTIHIVDENGFIRGVAKFNAEDEARVRFIPGYDLKAKTHTKFFARPFAAKGAASGRTFEIGLKSVSTTARVIGLDTPLWGNPFQIVSLTVGSAEAMEDGMVLDSTPNVGDTNVLVNTCKVVATSSVEPLIVENVSVLTRGSAPLGATSNIELVDATTGASLGEMPWDSKGRADWDTSITIPQGGSWRCRNRVDVFGGFGLSVNTDFADGDTVLMSIHGATYGYYILPDGDNADFWTNPNNGLAASNQTIQPPALDVRVPSYSPSWKIGPGCSALVVWEFIATGDQVKISSLPVGFDLQTMAEDEITSVRLRDASGNTLAGPWNVGTTDITGADGTTYEGSVNFTETIVLPRGETRLVLDACIADTVSTGDIIRVGIPNPASIVAEGMSRMSITPFPYQELNGNWMPVKLPELPYVKPRFSLHPSSPSGTLAPSVQTLLAKVSIAAPDSGDASFQQSDGNSFVTNVAIGGHAGEMTFIIKDEHGTTLDVVSVNPSETPSFLTDFSSAAFVIPANNTRVLSIYGNTLGFIEGGVVQLWWDDANPRNICWGIDGIGNYCHGEIVFRNGIFAGSLMIKP</sequence>
<evidence type="ECO:0008006" key="4">
    <source>
        <dbReference type="Google" id="ProtNLM"/>
    </source>
</evidence>
<evidence type="ECO:0000313" key="2">
    <source>
        <dbReference type="EMBL" id="OHA66560.1"/>
    </source>
</evidence>
<reference evidence="2 3" key="1">
    <citation type="journal article" date="2016" name="Nat. Commun.">
        <title>Thousands of microbial genomes shed light on interconnected biogeochemical processes in an aquifer system.</title>
        <authorList>
            <person name="Anantharaman K."/>
            <person name="Brown C.T."/>
            <person name="Hug L.A."/>
            <person name="Sharon I."/>
            <person name="Castelle C.J."/>
            <person name="Probst A.J."/>
            <person name="Thomas B.C."/>
            <person name="Singh A."/>
            <person name="Wilkins M.J."/>
            <person name="Karaoz U."/>
            <person name="Brodie E.L."/>
            <person name="Williams K.H."/>
            <person name="Hubbard S.S."/>
            <person name="Banfield J.F."/>
        </authorList>
    </citation>
    <scope>NUCLEOTIDE SEQUENCE [LARGE SCALE GENOMIC DNA]</scope>
</reference>
<protein>
    <recommendedName>
        <fullName evidence="4">Dockerin domain-containing protein</fullName>
    </recommendedName>
</protein>
<evidence type="ECO:0000256" key="1">
    <source>
        <dbReference type="SAM" id="SignalP"/>
    </source>
</evidence>
<dbReference type="EMBL" id="MHTV01000030">
    <property type="protein sequence ID" value="OHA66560.1"/>
    <property type="molecule type" value="Genomic_DNA"/>
</dbReference>
<feature type="signal peptide" evidence="1">
    <location>
        <begin position="1"/>
        <end position="26"/>
    </location>
</feature>
<accession>A0A1G2R159</accession>
<proteinExistence type="predicted"/>
<comment type="caution">
    <text evidence="2">The sequence shown here is derived from an EMBL/GenBank/DDBJ whole genome shotgun (WGS) entry which is preliminary data.</text>
</comment>
<feature type="chain" id="PRO_5009584188" description="Dockerin domain-containing protein" evidence="1">
    <location>
        <begin position="27"/>
        <end position="757"/>
    </location>
</feature>
<dbReference type="AlphaFoldDB" id="A0A1G2R159"/>
<dbReference type="InterPro" id="IPR036439">
    <property type="entry name" value="Dockerin_dom_sf"/>
</dbReference>
<dbReference type="Proteomes" id="UP000178092">
    <property type="component" value="Unassembled WGS sequence"/>
</dbReference>
<dbReference type="GO" id="GO:0000272">
    <property type="term" value="P:polysaccharide catabolic process"/>
    <property type="evidence" value="ECO:0007669"/>
    <property type="project" value="InterPro"/>
</dbReference>
<gene>
    <name evidence="2" type="ORF">A3C04_03950</name>
</gene>
<name>A0A1G2R159_9BACT</name>
<evidence type="ECO:0000313" key="3">
    <source>
        <dbReference type="Proteomes" id="UP000178092"/>
    </source>
</evidence>